<dbReference type="InterPro" id="IPR051414">
    <property type="entry name" value="Adenylate-forming_Reductase"/>
</dbReference>
<evidence type="ECO:0000256" key="2">
    <source>
        <dbReference type="ARBA" id="ARBA00022553"/>
    </source>
</evidence>
<dbReference type="InterPro" id="IPR009081">
    <property type="entry name" value="PP-bd_ACP"/>
</dbReference>
<dbReference type="Gene3D" id="3.40.50.12780">
    <property type="entry name" value="N-terminal domain of ligase-like"/>
    <property type="match status" value="1"/>
</dbReference>
<dbReference type="SUPFAM" id="SSF56801">
    <property type="entry name" value="Acetyl-CoA synthetase-like"/>
    <property type="match status" value="1"/>
</dbReference>
<accession>A0A9N8RQS9</accession>
<dbReference type="InterPro" id="IPR020845">
    <property type="entry name" value="AMP-binding_CS"/>
</dbReference>
<dbReference type="InterPro" id="IPR006162">
    <property type="entry name" value="Ppantetheine_attach_site"/>
</dbReference>
<dbReference type="PANTHER" id="PTHR43439">
    <property type="entry name" value="PHENYLACETATE-COENZYME A LIGASE"/>
    <property type="match status" value="1"/>
</dbReference>
<dbReference type="Pfam" id="PF22664">
    <property type="entry name" value="TRI-like_N"/>
    <property type="match status" value="1"/>
</dbReference>
<dbReference type="InterPro" id="IPR020806">
    <property type="entry name" value="PKS_PP-bd"/>
</dbReference>
<dbReference type="InterPro" id="IPR054710">
    <property type="entry name" value="Tri101-like_N"/>
</dbReference>
<gene>
    <name evidence="6" type="ORF">MDCFG202_LOCUS570469</name>
</gene>
<name>A0A9N8RQS9_GIBZA</name>
<evidence type="ECO:0000313" key="6">
    <source>
        <dbReference type="EMBL" id="CAG2008706.1"/>
    </source>
</evidence>
<keyword evidence="2" id="KW-0597">Phosphoprotein</keyword>
<dbReference type="Gene3D" id="3.30.559.10">
    <property type="entry name" value="Chloramphenicol acetyltransferase-like domain"/>
    <property type="match status" value="2"/>
</dbReference>
<proteinExistence type="predicted"/>
<dbReference type="InterPro" id="IPR023213">
    <property type="entry name" value="CAT-like_dom_sf"/>
</dbReference>
<keyword evidence="1" id="KW-0596">Phosphopantetheine</keyword>
<sequence length="1255" mass="140618">ILRPGGRTNIQGKVLSANVQMPAPVVPRCLWWGQLQVNVRQHCEYSFANRFFFLKMTVNSKEEFGRRLIPQILDRLALADPERVIYSIASFPNDQPSFRDITAREFTKAVDKTAWWLQRELHSTNGVSNGDAILSSKIQALGYIGPHDIRHALLTYGAVKAGCAALFLSPKNNVTGALAVLNASDCGIWVKPKEQPMFPLLEGILQEKYLKILELPSIDELFDTESVEPFPFDKTFEKSKHEPFCILHTSGTTGVPKPVFWTHALIGTMDAVRLLPPTEGDGGLAPWMDNWNPGDRIYSSFPMSHGAGILMDIVIPALCSLQCILGPPSVLPNLGLLEALADHAKIDIWSMVPSLADELGEHPDVLAKFKPSKFICASGGPVSPLIVSEVNKVVRVLNLTGTTEGLFIGNLWVPREDWHWFAFHPYSGFEFKEIHPGIFEQWIHRNEHWELFQGIFHTFPDVDSVNLKDMYVRHPANPNLWAFTGRSDDVVVLSNGYKISPLDTEALISTHHAIDGCLLIGSGKSQAGLLIELKDPSERNNELFDSIWAMVERANNSTFQKTRIQRDYIAFAEADKPFIRTDKRTVKRRATLELYTDFIERFYGSRNEEVEDEDFDQFSIDTTSTETLLAAVVHIMRSVLPDVEEISPDEDVFDLGLDSLLVVRVIRIIRAVTGLEEQLAPRHLYAYPTLEEFSSQVGKILDQEKAKKLAVPEITNGEGSGNKADTSLGTDAANLGKLIAERKRRLGSKMNPFDAVNPNHYMGLNFYFALRQGVSFEEAFAKLQRGLAKAFEIIPELDGRMILASEHEFGYKKGEYRITIPTEPLPASSKPRQLVYKDLSQVLPSFQKMREAGFSPSLFSDRLVLDCYPFPAMPADILFAQANFVQGGCILATNFIHTCLDAVGVMMAMRVWAECCRYFDGDETATCDWFHPESFNHDLPEIIWEQAGYAKPVHEVDPGTWAYLPFPEKIAETRLLQNGDSTTQQNGLSLSLPPAPIFAGSPVWPAAPSERSLETTVFLLSGESIHKLKQEALADADAKNRSTSIIDIVQAFFWRASIRSRYRVAKEHRNHEFKADEMSILEMPIDGRPYFSSQLPSSYMGSLLIMNRPSMPIETLCSSDTSVAQIAGVIREAAARITPSLVHDTFTLLRSMTDYSKPATANMGLEHMHAMISNMMLFETSDISFGDSFFAGGSPEAMRPQIERGHRRFRFLVISPMRKDGGVELVLATLPEELKMLLSDEEFTKYATLLDHKEA</sequence>
<evidence type="ECO:0000256" key="4">
    <source>
        <dbReference type="ARBA" id="ARBA00022857"/>
    </source>
</evidence>
<dbReference type="GO" id="GO:0031177">
    <property type="term" value="F:phosphopantetheine binding"/>
    <property type="evidence" value="ECO:0007669"/>
    <property type="project" value="InterPro"/>
</dbReference>
<dbReference type="InterPro" id="IPR036736">
    <property type="entry name" value="ACP-like_sf"/>
</dbReference>
<dbReference type="Pfam" id="PF23562">
    <property type="entry name" value="AMP-binding_C_3"/>
    <property type="match status" value="1"/>
</dbReference>
<comment type="caution">
    <text evidence="6">The sequence shown here is derived from an EMBL/GenBank/DDBJ whole genome shotgun (WGS) entry which is preliminary data.</text>
</comment>
<dbReference type="GO" id="GO:0016740">
    <property type="term" value="F:transferase activity"/>
    <property type="evidence" value="ECO:0007669"/>
    <property type="project" value="UniProtKB-KW"/>
</dbReference>
<feature type="domain" description="Carrier" evidence="5">
    <location>
        <begin position="623"/>
        <end position="701"/>
    </location>
</feature>
<organism evidence="6 7">
    <name type="scientific">Gibberella zeae</name>
    <name type="common">Wheat head blight fungus</name>
    <name type="synonym">Fusarium graminearum</name>
    <dbReference type="NCBI Taxonomy" id="5518"/>
    <lineage>
        <taxon>Eukaryota</taxon>
        <taxon>Fungi</taxon>
        <taxon>Dikarya</taxon>
        <taxon>Ascomycota</taxon>
        <taxon>Pezizomycotina</taxon>
        <taxon>Sordariomycetes</taxon>
        <taxon>Hypocreomycetidae</taxon>
        <taxon>Hypocreales</taxon>
        <taxon>Nectriaceae</taxon>
        <taxon>Fusarium</taxon>
    </lineage>
</organism>
<dbReference type="Gene3D" id="1.10.1200.10">
    <property type="entry name" value="ACP-like"/>
    <property type="match status" value="1"/>
</dbReference>
<dbReference type="PROSITE" id="PS00012">
    <property type="entry name" value="PHOSPHOPANTETHEINE"/>
    <property type="match status" value="1"/>
</dbReference>
<feature type="non-terminal residue" evidence="6">
    <location>
        <position position="1"/>
    </location>
</feature>
<keyword evidence="4" id="KW-0521">NADP</keyword>
<dbReference type="Pfam" id="PF02458">
    <property type="entry name" value="Transferase"/>
    <property type="match status" value="1"/>
</dbReference>
<evidence type="ECO:0000313" key="7">
    <source>
        <dbReference type="Proteomes" id="UP000746612"/>
    </source>
</evidence>
<protein>
    <recommendedName>
        <fullName evidence="5">Carrier domain-containing protein</fullName>
    </recommendedName>
</protein>
<dbReference type="PROSITE" id="PS50075">
    <property type="entry name" value="CARRIER"/>
    <property type="match status" value="1"/>
</dbReference>
<dbReference type="PROSITE" id="PS00455">
    <property type="entry name" value="AMP_BINDING"/>
    <property type="match status" value="1"/>
</dbReference>
<dbReference type="InterPro" id="IPR000873">
    <property type="entry name" value="AMP-dep_synth/lig_dom"/>
</dbReference>
<dbReference type="Pfam" id="PF00501">
    <property type="entry name" value="AMP-binding"/>
    <property type="match status" value="1"/>
</dbReference>
<dbReference type="SUPFAM" id="SSF47336">
    <property type="entry name" value="ACP-like"/>
    <property type="match status" value="1"/>
</dbReference>
<dbReference type="EMBL" id="CAJPIJ010000190">
    <property type="protein sequence ID" value="CAG2008706.1"/>
    <property type="molecule type" value="Genomic_DNA"/>
</dbReference>
<keyword evidence="3" id="KW-0808">Transferase</keyword>
<dbReference type="PANTHER" id="PTHR43439:SF2">
    <property type="entry name" value="ENZYME, PUTATIVE (JCVI)-RELATED"/>
    <property type="match status" value="1"/>
</dbReference>
<dbReference type="Pfam" id="PF00550">
    <property type="entry name" value="PP-binding"/>
    <property type="match status" value="1"/>
</dbReference>
<dbReference type="SMART" id="SM00823">
    <property type="entry name" value="PKS_PP"/>
    <property type="match status" value="1"/>
</dbReference>
<evidence type="ECO:0000259" key="5">
    <source>
        <dbReference type="PROSITE" id="PS50075"/>
    </source>
</evidence>
<reference evidence="6" key="1">
    <citation type="submission" date="2021-03" db="EMBL/GenBank/DDBJ databases">
        <authorList>
            <person name="Alouane T."/>
            <person name="Langin T."/>
            <person name="Bonhomme L."/>
        </authorList>
    </citation>
    <scope>NUCLEOTIDE SEQUENCE</scope>
    <source>
        <strain evidence="6">MDC_Fg202</strain>
    </source>
</reference>
<evidence type="ECO:0000256" key="3">
    <source>
        <dbReference type="ARBA" id="ARBA00022679"/>
    </source>
</evidence>
<dbReference type="InterPro" id="IPR042099">
    <property type="entry name" value="ANL_N_sf"/>
</dbReference>
<dbReference type="AlphaFoldDB" id="A0A9N8RQS9"/>
<dbReference type="Proteomes" id="UP000746612">
    <property type="component" value="Unassembled WGS sequence"/>
</dbReference>
<evidence type="ECO:0000256" key="1">
    <source>
        <dbReference type="ARBA" id="ARBA00022450"/>
    </source>
</evidence>